<reference evidence="2" key="2">
    <citation type="journal article" date="2016" name="Sci. Rep.">
        <title>Dictyocaulus viviparus genome, variome and transcriptome elucidate lungworm biology and support future intervention.</title>
        <authorList>
            <person name="McNulty S.N."/>
            <person name="Strube C."/>
            <person name="Rosa B.A."/>
            <person name="Martin J.C."/>
            <person name="Tyagi R."/>
            <person name="Choi Y.J."/>
            <person name="Wang Q."/>
            <person name="Hallsworth Pepin K."/>
            <person name="Zhang X."/>
            <person name="Ozersky P."/>
            <person name="Wilson R.K."/>
            <person name="Sternberg P.W."/>
            <person name="Gasser R.B."/>
            <person name="Mitreva M."/>
        </authorList>
    </citation>
    <scope>NUCLEOTIDE SEQUENCE [LARGE SCALE GENOMIC DNA]</scope>
    <source>
        <strain evidence="2">HannoverDv2000</strain>
    </source>
</reference>
<organism evidence="1 2">
    <name type="scientific">Dictyocaulus viviparus</name>
    <name type="common">Bovine lungworm</name>
    <dbReference type="NCBI Taxonomy" id="29172"/>
    <lineage>
        <taxon>Eukaryota</taxon>
        <taxon>Metazoa</taxon>
        <taxon>Ecdysozoa</taxon>
        <taxon>Nematoda</taxon>
        <taxon>Chromadorea</taxon>
        <taxon>Rhabditida</taxon>
        <taxon>Rhabditina</taxon>
        <taxon>Rhabditomorpha</taxon>
        <taxon>Strongyloidea</taxon>
        <taxon>Metastrongylidae</taxon>
        <taxon>Dictyocaulus</taxon>
    </lineage>
</organism>
<evidence type="ECO:0000313" key="2">
    <source>
        <dbReference type="Proteomes" id="UP000053766"/>
    </source>
</evidence>
<name>A0A0D8Y3U7_DICVI</name>
<gene>
    <name evidence="1" type="ORF">DICVIV_02404</name>
</gene>
<reference evidence="1 2" key="1">
    <citation type="submission" date="2013-11" db="EMBL/GenBank/DDBJ databases">
        <title>Draft genome of the bovine lungworm Dictyocaulus viviparus.</title>
        <authorList>
            <person name="Mitreva M."/>
        </authorList>
    </citation>
    <scope>NUCLEOTIDE SEQUENCE [LARGE SCALE GENOMIC DNA]</scope>
    <source>
        <strain evidence="1 2">HannoverDv2000</strain>
    </source>
</reference>
<protein>
    <submittedName>
        <fullName evidence="1">Uncharacterized protein</fullName>
    </submittedName>
</protein>
<sequence>MIPYMSITMNSILFSSHTKRMVDVFPSQAIAEASYIAIFGTRTRFVVMVRLERDFSEEKSELEN</sequence>
<accession>A0A0D8Y3U7</accession>
<dbReference type="OrthoDB" id="5871347at2759"/>
<dbReference type="AlphaFoldDB" id="A0A0D8Y3U7"/>
<dbReference type="EMBL" id="KN716184">
    <property type="protein sequence ID" value="KJH51390.1"/>
    <property type="molecule type" value="Genomic_DNA"/>
</dbReference>
<keyword evidence="2" id="KW-1185">Reference proteome</keyword>
<evidence type="ECO:0000313" key="1">
    <source>
        <dbReference type="EMBL" id="KJH51390.1"/>
    </source>
</evidence>
<dbReference type="Proteomes" id="UP000053766">
    <property type="component" value="Unassembled WGS sequence"/>
</dbReference>
<proteinExistence type="predicted"/>